<evidence type="ECO:0000313" key="2">
    <source>
        <dbReference type="EMBL" id="TET45426.1"/>
    </source>
</evidence>
<name>A0A523USB5_UNCT6</name>
<sequence length="66" mass="7889">MSKRFIDAKEVARLLGVRDTTVYKWSHEGRIPSYRFGRCVRFIEGEVMDWAENQRSRRTRGRGEKI</sequence>
<evidence type="ECO:0000313" key="3">
    <source>
        <dbReference type="Proteomes" id="UP000315525"/>
    </source>
</evidence>
<dbReference type="Proteomes" id="UP000315525">
    <property type="component" value="Unassembled WGS sequence"/>
</dbReference>
<keyword evidence="2" id="KW-0238">DNA-binding</keyword>
<dbReference type="AlphaFoldDB" id="A0A523USB5"/>
<gene>
    <name evidence="2" type="ORF">E3J62_07670</name>
</gene>
<dbReference type="EMBL" id="SOJN01000084">
    <property type="protein sequence ID" value="TET45426.1"/>
    <property type="molecule type" value="Genomic_DNA"/>
</dbReference>
<organism evidence="2 3">
    <name type="scientific">candidate division TA06 bacterium</name>
    <dbReference type="NCBI Taxonomy" id="2250710"/>
    <lineage>
        <taxon>Bacteria</taxon>
        <taxon>Bacteria division TA06</taxon>
    </lineage>
</organism>
<proteinExistence type="predicted"/>
<accession>A0A523USB5</accession>
<dbReference type="NCBIfam" id="TIGR01764">
    <property type="entry name" value="excise"/>
    <property type="match status" value="1"/>
</dbReference>
<feature type="domain" description="Helix-turn-helix" evidence="1">
    <location>
        <begin position="7"/>
        <end position="55"/>
    </location>
</feature>
<dbReference type="InterPro" id="IPR036388">
    <property type="entry name" value="WH-like_DNA-bd_sf"/>
</dbReference>
<dbReference type="Pfam" id="PF12728">
    <property type="entry name" value="HTH_17"/>
    <property type="match status" value="1"/>
</dbReference>
<dbReference type="InterPro" id="IPR041657">
    <property type="entry name" value="HTH_17"/>
</dbReference>
<dbReference type="InterPro" id="IPR010093">
    <property type="entry name" value="SinI_DNA-bd"/>
</dbReference>
<dbReference type="InterPro" id="IPR009061">
    <property type="entry name" value="DNA-bd_dom_put_sf"/>
</dbReference>
<dbReference type="SUPFAM" id="SSF46955">
    <property type="entry name" value="Putative DNA-binding domain"/>
    <property type="match status" value="1"/>
</dbReference>
<evidence type="ECO:0000259" key="1">
    <source>
        <dbReference type="Pfam" id="PF12728"/>
    </source>
</evidence>
<reference evidence="2 3" key="1">
    <citation type="submission" date="2019-03" db="EMBL/GenBank/DDBJ databases">
        <title>Metabolic potential of uncultured bacteria and archaea associated with petroleum seepage in deep-sea sediments.</title>
        <authorList>
            <person name="Dong X."/>
            <person name="Hubert C."/>
        </authorList>
    </citation>
    <scope>NUCLEOTIDE SEQUENCE [LARGE SCALE GENOMIC DNA]</scope>
    <source>
        <strain evidence="2">E44_bin18</strain>
    </source>
</reference>
<dbReference type="Gene3D" id="1.10.10.10">
    <property type="entry name" value="Winged helix-like DNA-binding domain superfamily/Winged helix DNA-binding domain"/>
    <property type="match status" value="1"/>
</dbReference>
<protein>
    <submittedName>
        <fullName evidence="2">DNA-binding protein</fullName>
    </submittedName>
</protein>
<dbReference type="GO" id="GO:0003677">
    <property type="term" value="F:DNA binding"/>
    <property type="evidence" value="ECO:0007669"/>
    <property type="project" value="UniProtKB-KW"/>
</dbReference>
<comment type="caution">
    <text evidence="2">The sequence shown here is derived from an EMBL/GenBank/DDBJ whole genome shotgun (WGS) entry which is preliminary data.</text>
</comment>